<dbReference type="PRINTS" id="PR00411">
    <property type="entry name" value="PNDRDTASEI"/>
</dbReference>
<evidence type="ECO:0000259" key="6">
    <source>
        <dbReference type="Pfam" id="PF14759"/>
    </source>
</evidence>
<keyword evidence="8" id="KW-1185">Reference proteome</keyword>
<comment type="cofactor">
    <cofactor evidence="1">
        <name>FAD</name>
        <dbReference type="ChEBI" id="CHEBI:57692"/>
    </cofactor>
</comment>
<evidence type="ECO:0000313" key="7">
    <source>
        <dbReference type="EMBL" id="GAA0253334.1"/>
    </source>
</evidence>
<feature type="domain" description="FAD/NAD(P)-binding" evidence="5">
    <location>
        <begin position="6"/>
        <end position="299"/>
    </location>
</feature>
<dbReference type="PRINTS" id="PR00368">
    <property type="entry name" value="FADPNR"/>
</dbReference>
<dbReference type="InterPro" id="IPR023753">
    <property type="entry name" value="FAD/NAD-binding_dom"/>
</dbReference>
<dbReference type="EMBL" id="BAAABU010000021">
    <property type="protein sequence ID" value="GAA0253334.1"/>
    <property type="molecule type" value="Genomic_DNA"/>
</dbReference>
<evidence type="ECO:0000256" key="4">
    <source>
        <dbReference type="ARBA" id="ARBA00023002"/>
    </source>
</evidence>
<evidence type="ECO:0000256" key="2">
    <source>
        <dbReference type="ARBA" id="ARBA00022630"/>
    </source>
</evidence>
<dbReference type="Pfam" id="PF14759">
    <property type="entry name" value="Reductase_C"/>
    <property type="match status" value="1"/>
</dbReference>
<keyword evidence="3" id="KW-0274">FAD</keyword>
<keyword evidence="4" id="KW-0560">Oxidoreductase</keyword>
<dbReference type="InterPro" id="IPR036188">
    <property type="entry name" value="FAD/NAD-bd_sf"/>
</dbReference>
<dbReference type="SUPFAM" id="SSF51905">
    <property type="entry name" value="FAD/NAD(P)-binding domain"/>
    <property type="match status" value="2"/>
</dbReference>
<dbReference type="RefSeq" id="WP_343937672.1">
    <property type="nucleotide sequence ID" value="NZ_BAAABU010000021.1"/>
</dbReference>
<sequence length="401" mass="42626">MAEPQRIVIIGSGLAGASTAGALRERGYDGAVVVFGRERHQPYELPALSKDVLVGNAEWPNRVHEPGFYETHGVELRLGVEVTEVRVGERVIVDSGGATHSYDRLVLATGSVPRRLPVPGGDLPGLRVLRTVEDSLALRERLAPGVRVVVVGAGWIGCEVAAAARVRGAEVTVVDPVDLPLRRVLGPVVGEVFRNLHAERGVAWRLGVGVDGFLPNGVRLADGSVVEGDVVVVGVGARPSLELAEKAGLALAEGGVAVDPALRTSVPEVCAVGDIAAHDHPRYGRRVRVEHWANAKDQGAHVAGTLLGRGDPYVAAPYFFSDQYDLGMEYRGLADAEKDQLVVRGSLAARDFTAFWVRDGRLRAAMNVNQWDDGVALQALVDSQAAVSPDQLRSSSLSDLV</sequence>
<dbReference type="Gene3D" id="3.30.390.30">
    <property type="match status" value="1"/>
</dbReference>
<feature type="domain" description="Reductase C-terminal" evidence="6">
    <location>
        <begin position="318"/>
        <end position="394"/>
    </location>
</feature>
<comment type="caution">
    <text evidence="7">The sequence shown here is derived from an EMBL/GenBank/DDBJ whole genome shotgun (WGS) entry which is preliminary data.</text>
</comment>
<dbReference type="InterPro" id="IPR050446">
    <property type="entry name" value="FAD-oxidoreductase/Apoptosis"/>
</dbReference>
<protein>
    <submittedName>
        <fullName evidence="7">FAD-dependent oxidoreductase</fullName>
    </submittedName>
</protein>
<dbReference type="InterPro" id="IPR016156">
    <property type="entry name" value="FAD/NAD-linked_Rdtase_dimer_sf"/>
</dbReference>
<reference evidence="8" key="1">
    <citation type="journal article" date="2019" name="Int. J. Syst. Evol. Microbiol.">
        <title>The Global Catalogue of Microorganisms (GCM) 10K type strain sequencing project: providing services to taxonomists for standard genome sequencing and annotation.</title>
        <authorList>
            <consortium name="The Broad Institute Genomics Platform"/>
            <consortium name="The Broad Institute Genome Sequencing Center for Infectious Disease"/>
            <person name="Wu L."/>
            <person name="Ma J."/>
        </authorList>
    </citation>
    <scope>NUCLEOTIDE SEQUENCE [LARGE SCALE GENOMIC DNA]</scope>
    <source>
        <strain evidence="8">JCM 3380</strain>
    </source>
</reference>
<dbReference type="Pfam" id="PF07992">
    <property type="entry name" value="Pyr_redox_2"/>
    <property type="match status" value="1"/>
</dbReference>
<dbReference type="PANTHER" id="PTHR43557:SF2">
    <property type="entry name" value="RIESKE DOMAIN-CONTAINING PROTEIN-RELATED"/>
    <property type="match status" value="1"/>
</dbReference>
<gene>
    <name evidence="7" type="ORF">GCM10010492_62470</name>
</gene>
<evidence type="ECO:0000256" key="3">
    <source>
        <dbReference type="ARBA" id="ARBA00022827"/>
    </source>
</evidence>
<keyword evidence="2" id="KW-0285">Flavoprotein</keyword>
<dbReference type="Gene3D" id="3.50.50.60">
    <property type="entry name" value="FAD/NAD(P)-binding domain"/>
    <property type="match status" value="2"/>
</dbReference>
<name>A0ABP3E6A5_9PSEU</name>
<organism evidence="7 8">
    <name type="scientific">Saccharothrix mutabilis subsp. mutabilis</name>
    <dbReference type="NCBI Taxonomy" id="66855"/>
    <lineage>
        <taxon>Bacteria</taxon>
        <taxon>Bacillati</taxon>
        <taxon>Actinomycetota</taxon>
        <taxon>Actinomycetes</taxon>
        <taxon>Pseudonocardiales</taxon>
        <taxon>Pseudonocardiaceae</taxon>
        <taxon>Saccharothrix</taxon>
    </lineage>
</organism>
<evidence type="ECO:0000256" key="1">
    <source>
        <dbReference type="ARBA" id="ARBA00001974"/>
    </source>
</evidence>
<dbReference type="Proteomes" id="UP001500416">
    <property type="component" value="Unassembled WGS sequence"/>
</dbReference>
<accession>A0ABP3E6A5</accession>
<evidence type="ECO:0000259" key="5">
    <source>
        <dbReference type="Pfam" id="PF07992"/>
    </source>
</evidence>
<evidence type="ECO:0000313" key="8">
    <source>
        <dbReference type="Proteomes" id="UP001500416"/>
    </source>
</evidence>
<dbReference type="PANTHER" id="PTHR43557">
    <property type="entry name" value="APOPTOSIS-INDUCING FACTOR 1"/>
    <property type="match status" value="1"/>
</dbReference>
<dbReference type="InterPro" id="IPR028202">
    <property type="entry name" value="Reductase_C"/>
</dbReference>
<dbReference type="SUPFAM" id="SSF55424">
    <property type="entry name" value="FAD/NAD-linked reductases, dimerisation (C-terminal) domain"/>
    <property type="match status" value="1"/>
</dbReference>
<proteinExistence type="predicted"/>